<dbReference type="Proteomes" id="UP001066276">
    <property type="component" value="Chromosome 6"/>
</dbReference>
<keyword evidence="4" id="KW-1185">Reference proteome</keyword>
<reference evidence="3" key="1">
    <citation type="journal article" date="2022" name="bioRxiv">
        <title>Sequencing and chromosome-scale assembly of the giantPleurodeles waltlgenome.</title>
        <authorList>
            <person name="Brown T."/>
            <person name="Elewa A."/>
            <person name="Iarovenko S."/>
            <person name="Subramanian E."/>
            <person name="Araus A.J."/>
            <person name="Petzold A."/>
            <person name="Susuki M."/>
            <person name="Suzuki K.-i.T."/>
            <person name="Hayashi T."/>
            <person name="Toyoda A."/>
            <person name="Oliveira C."/>
            <person name="Osipova E."/>
            <person name="Leigh N.D."/>
            <person name="Simon A."/>
            <person name="Yun M.H."/>
        </authorList>
    </citation>
    <scope>NUCLEOTIDE SEQUENCE</scope>
    <source>
        <strain evidence="3">20211129_DDA</strain>
        <tissue evidence="3">Liver</tissue>
    </source>
</reference>
<dbReference type="EMBL" id="JANPWB010000010">
    <property type="protein sequence ID" value="KAJ1141918.1"/>
    <property type="molecule type" value="Genomic_DNA"/>
</dbReference>
<protein>
    <submittedName>
        <fullName evidence="3">Uncharacterized protein</fullName>
    </submittedName>
</protein>
<keyword evidence="2" id="KW-0812">Transmembrane</keyword>
<evidence type="ECO:0000256" key="1">
    <source>
        <dbReference type="SAM" id="MobiDB-lite"/>
    </source>
</evidence>
<keyword evidence="2" id="KW-0472">Membrane</keyword>
<feature type="region of interest" description="Disordered" evidence="1">
    <location>
        <begin position="1"/>
        <end position="26"/>
    </location>
</feature>
<accession>A0AAV7QTZ3</accession>
<gene>
    <name evidence="3" type="ORF">NDU88_008246</name>
</gene>
<name>A0AAV7QTZ3_PLEWA</name>
<organism evidence="3 4">
    <name type="scientific">Pleurodeles waltl</name>
    <name type="common">Iberian ribbed newt</name>
    <dbReference type="NCBI Taxonomy" id="8319"/>
    <lineage>
        <taxon>Eukaryota</taxon>
        <taxon>Metazoa</taxon>
        <taxon>Chordata</taxon>
        <taxon>Craniata</taxon>
        <taxon>Vertebrata</taxon>
        <taxon>Euteleostomi</taxon>
        <taxon>Amphibia</taxon>
        <taxon>Batrachia</taxon>
        <taxon>Caudata</taxon>
        <taxon>Salamandroidea</taxon>
        <taxon>Salamandridae</taxon>
        <taxon>Pleurodelinae</taxon>
        <taxon>Pleurodeles</taxon>
    </lineage>
</organism>
<evidence type="ECO:0000313" key="3">
    <source>
        <dbReference type="EMBL" id="KAJ1141918.1"/>
    </source>
</evidence>
<keyword evidence="2" id="KW-1133">Transmembrane helix</keyword>
<proteinExistence type="predicted"/>
<comment type="caution">
    <text evidence="3">The sequence shown here is derived from an EMBL/GenBank/DDBJ whole genome shotgun (WGS) entry which is preliminary data.</text>
</comment>
<evidence type="ECO:0000313" key="4">
    <source>
        <dbReference type="Proteomes" id="UP001066276"/>
    </source>
</evidence>
<feature type="transmembrane region" description="Helical" evidence="2">
    <location>
        <begin position="94"/>
        <end position="113"/>
    </location>
</feature>
<dbReference type="AlphaFoldDB" id="A0AAV7QTZ3"/>
<sequence>MGRQSVKGGLEPERALGAQKSAGAARVLRGLREPQWRCKPKRKESMTKVDNEGILGMPLKGKKLGRKAKRRISKRKPKKWTYRGRHYPMLHDSFVAWVALFWALPGSICSVVCSKSFVDRY</sequence>
<evidence type="ECO:0000256" key="2">
    <source>
        <dbReference type="SAM" id="Phobius"/>
    </source>
</evidence>